<evidence type="ECO:0000313" key="2">
    <source>
        <dbReference type="Proteomes" id="UP001054837"/>
    </source>
</evidence>
<reference evidence="1 2" key="1">
    <citation type="submission" date="2021-06" db="EMBL/GenBank/DDBJ databases">
        <title>Caerostris darwini draft genome.</title>
        <authorList>
            <person name="Kono N."/>
            <person name="Arakawa K."/>
        </authorList>
    </citation>
    <scope>NUCLEOTIDE SEQUENCE [LARGE SCALE GENOMIC DNA]</scope>
</reference>
<gene>
    <name evidence="1" type="ORF">CDAR_275131</name>
</gene>
<proteinExistence type="predicted"/>
<keyword evidence="2" id="KW-1185">Reference proteome</keyword>
<dbReference type="AlphaFoldDB" id="A0AAV4SRJ3"/>
<comment type="caution">
    <text evidence="1">The sequence shown here is derived from an EMBL/GenBank/DDBJ whole genome shotgun (WGS) entry which is preliminary data.</text>
</comment>
<protein>
    <submittedName>
        <fullName evidence="1">Uncharacterized protein</fullName>
    </submittedName>
</protein>
<name>A0AAV4SRJ3_9ARAC</name>
<dbReference type="Proteomes" id="UP001054837">
    <property type="component" value="Unassembled WGS sequence"/>
</dbReference>
<evidence type="ECO:0000313" key="1">
    <source>
        <dbReference type="EMBL" id="GIY36705.1"/>
    </source>
</evidence>
<dbReference type="EMBL" id="BPLQ01008345">
    <property type="protein sequence ID" value="GIY36705.1"/>
    <property type="molecule type" value="Genomic_DNA"/>
</dbReference>
<sequence>MLSRETLTHMTLSVVYYFSVGIGLMDKLSRNVRHIQNYLEKWNAAYEKVPKWLERDVREQENTLELILCGNYEAYEVLFELIRHLEGEAEICLIFCSLKSEIDHELTAAAAHIRDQHNLDDNTLSFNLMLLLEVSRFLSRVIMLSLDAYAPLLQGYQLTYHHHCQNFPHWILDIEPLEPVMPDFCSLLQCTFPT</sequence>
<organism evidence="1 2">
    <name type="scientific">Caerostris darwini</name>
    <dbReference type="NCBI Taxonomy" id="1538125"/>
    <lineage>
        <taxon>Eukaryota</taxon>
        <taxon>Metazoa</taxon>
        <taxon>Ecdysozoa</taxon>
        <taxon>Arthropoda</taxon>
        <taxon>Chelicerata</taxon>
        <taxon>Arachnida</taxon>
        <taxon>Araneae</taxon>
        <taxon>Araneomorphae</taxon>
        <taxon>Entelegynae</taxon>
        <taxon>Araneoidea</taxon>
        <taxon>Araneidae</taxon>
        <taxon>Caerostris</taxon>
    </lineage>
</organism>
<accession>A0AAV4SRJ3</accession>